<keyword evidence="4 5" id="KW-0274">FAD</keyword>
<organism evidence="9">
    <name type="scientific">marine bacterium 01-004080</name>
    <dbReference type="NCBI Taxonomy" id="502026"/>
    <lineage>
        <taxon>Bacteria</taxon>
    </lineage>
</organism>
<feature type="domain" description="Glucose-methanol-choline oxidoreductase N-terminal" evidence="8">
    <location>
        <begin position="262"/>
        <end position="276"/>
    </location>
</feature>
<comment type="similarity">
    <text evidence="2 6">Belongs to the GMC oxidoreductase family.</text>
</comment>
<dbReference type="InterPro" id="IPR036188">
    <property type="entry name" value="FAD/NAD-bd_sf"/>
</dbReference>
<dbReference type="SUPFAM" id="SSF54373">
    <property type="entry name" value="FAD-linked reductases, C-terminal domain"/>
    <property type="match status" value="1"/>
</dbReference>
<dbReference type="Pfam" id="PF05199">
    <property type="entry name" value="GMC_oxred_C"/>
    <property type="match status" value="1"/>
</dbReference>
<comment type="cofactor">
    <cofactor evidence="1 5">
        <name>FAD</name>
        <dbReference type="ChEBI" id="CHEBI:57692"/>
    </cofactor>
</comment>
<proteinExistence type="inferred from homology"/>
<evidence type="ECO:0000256" key="4">
    <source>
        <dbReference type="ARBA" id="ARBA00022827"/>
    </source>
</evidence>
<evidence type="ECO:0000259" key="7">
    <source>
        <dbReference type="PROSITE" id="PS00623"/>
    </source>
</evidence>
<dbReference type="Pfam" id="PF00732">
    <property type="entry name" value="GMC_oxred_N"/>
    <property type="match status" value="1"/>
</dbReference>
<keyword evidence="3 6" id="KW-0285">Flavoprotein</keyword>
<dbReference type="InterPro" id="IPR012132">
    <property type="entry name" value="GMC_OxRdtase"/>
</dbReference>
<evidence type="ECO:0000256" key="3">
    <source>
        <dbReference type="ARBA" id="ARBA00022630"/>
    </source>
</evidence>
<dbReference type="GO" id="GO:0016614">
    <property type="term" value="F:oxidoreductase activity, acting on CH-OH group of donors"/>
    <property type="evidence" value="ECO:0007669"/>
    <property type="project" value="InterPro"/>
</dbReference>
<dbReference type="EMBL" id="EU410956">
    <property type="protein sequence ID" value="ACA21517.1"/>
    <property type="molecule type" value="Genomic_DNA"/>
</dbReference>
<dbReference type="PROSITE" id="PS00624">
    <property type="entry name" value="GMC_OXRED_2"/>
    <property type="match status" value="1"/>
</dbReference>
<evidence type="ECO:0000256" key="2">
    <source>
        <dbReference type="ARBA" id="ARBA00010790"/>
    </source>
</evidence>
<name>B1A0L8_UNCXX</name>
<dbReference type="PROSITE" id="PS00623">
    <property type="entry name" value="GMC_OXRED_1"/>
    <property type="match status" value="1"/>
</dbReference>
<dbReference type="GO" id="GO:0050660">
    <property type="term" value="F:flavin adenine dinucleotide binding"/>
    <property type="evidence" value="ECO:0007669"/>
    <property type="project" value="InterPro"/>
</dbReference>
<evidence type="ECO:0000313" key="9">
    <source>
        <dbReference type="EMBL" id="ACA21517.1"/>
    </source>
</evidence>
<reference evidence="9" key="1">
    <citation type="journal article" date="2008" name="Environ. Microbiol.">
        <title>Potential for phosphonoacetate utilization by marine bacteria in temperate coastal waters.</title>
        <authorList>
            <person name="Gilbert J.A."/>
            <person name="Thomas S."/>
            <person name="Cooley N.A."/>
            <person name="Kulakova A."/>
            <person name="Field D."/>
            <person name="Booth T."/>
            <person name="McGrath J.W."/>
            <person name="Quinn J.P."/>
            <person name="Joint I."/>
        </authorList>
    </citation>
    <scope>NUCLEOTIDE SEQUENCE</scope>
</reference>
<dbReference type="PANTHER" id="PTHR11552:SF147">
    <property type="entry name" value="CHOLINE DEHYDROGENASE, MITOCHONDRIAL"/>
    <property type="match status" value="1"/>
</dbReference>
<dbReference type="SUPFAM" id="SSF51905">
    <property type="entry name" value="FAD/NAD(P)-binding domain"/>
    <property type="match status" value="1"/>
</dbReference>
<evidence type="ECO:0000256" key="5">
    <source>
        <dbReference type="PIRSR" id="PIRSR000137-2"/>
    </source>
</evidence>
<feature type="binding site" evidence="5">
    <location>
        <begin position="100"/>
        <end position="103"/>
    </location>
    <ligand>
        <name>FAD</name>
        <dbReference type="ChEBI" id="CHEBI:57692"/>
    </ligand>
</feature>
<accession>B1A0L8</accession>
<dbReference type="InterPro" id="IPR000172">
    <property type="entry name" value="GMC_OxRdtase_N"/>
</dbReference>
<evidence type="ECO:0000256" key="6">
    <source>
        <dbReference type="RuleBase" id="RU003968"/>
    </source>
</evidence>
<evidence type="ECO:0000259" key="8">
    <source>
        <dbReference type="PROSITE" id="PS00624"/>
    </source>
</evidence>
<evidence type="ECO:0000256" key="1">
    <source>
        <dbReference type="ARBA" id="ARBA00001974"/>
    </source>
</evidence>
<dbReference type="AlphaFoldDB" id="B1A0L8"/>
<feature type="domain" description="Glucose-methanol-choline oxidoreductase N-terminal" evidence="7">
    <location>
        <begin position="90"/>
        <end position="113"/>
    </location>
</feature>
<sequence length="547" mass="60231">MDAAKQINKVNEYDYVIVGAGSAGSVLANRLSEDGTSKVLVLEAGGTDKNFWIQVPIGYGKIFHDQRVNWKYVTEPDPNLDGLQMYWPRGKVLGGSSSINAMVYVRGHRMDYNDWGAVAPGWGWGDVEPLFRRMENWDGGPDQRRGGVGPLSVFDPAAEIHPLTKTYLQATAQSGIPQNPDYNGAEMEGSTVYQITTKDGFRASAARSYLWPARKRSNLDVQTRAHVNRILLDGKRAVGVEYRQKGRYIIAHARREVILCGGAVNSPQLLQLSGIGPAAVLQKYGLHVVHDAPQVGRNLQDHLGADYMFRAKVPSLNEQLRPLLGKLRVGLQYVLARKGPLSLSLNQGGGFVRLNDASDRPDLQLYFSPVSYTRAPVGTRPLMSPDPFPGFLLGFNPCKPTSTGHLQIRSADPTIAPEIHANYLDTQHDRDLMLAGMRLIRKITDTPAFKSVIDAEMSPGLDVSSDDDLNAYIRQKCWTVFHQCGTCRMGHDPATSVVDERLRVHGIQRLRVADASIFPTIPTGNTNAPAIMVGEKASDLIRQDARA</sequence>
<feature type="binding site" evidence="5">
    <location>
        <position position="92"/>
    </location>
    <ligand>
        <name>FAD</name>
        <dbReference type="ChEBI" id="CHEBI:57692"/>
    </ligand>
</feature>
<dbReference type="Gene3D" id="3.50.50.60">
    <property type="entry name" value="FAD/NAD(P)-binding domain"/>
    <property type="match status" value="1"/>
</dbReference>
<dbReference type="InterPro" id="IPR007867">
    <property type="entry name" value="GMC_OxRtase_C"/>
</dbReference>
<protein>
    <submittedName>
        <fullName evidence="9">Oxidoreductase</fullName>
    </submittedName>
</protein>
<dbReference type="Gene3D" id="3.30.560.10">
    <property type="entry name" value="Glucose Oxidase, domain 3"/>
    <property type="match status" value="1"/>
</dbReference>
<reference evidence="9" key="2">
    <citation type="submission" date="2008-01" db="EMBL/GenBank/DDBJ databases">
        <title>Distribution of phosphonoacetate hydrolase genes in marine bacteria.</title>
        <authorList>
            <person name="Gilbert J.A."/>
            <person name="Thomas S."/>
            <person name="Cooley N.A."/>
            <person name="McGrath J.W."/>
            <person name="Joint I."/>
            <person name="Quinn J.P."/>
        </authorList>
    </citation>
    <scope>NUCLEOTIDE SEQUENCE</scope>
</reference>
<dbReference type="PANTHER" id="PTHR11552">
    <property type="entry name" value="GLUCOSE-METHANOL-CHOLINE GMC OXIDOREDUCTASE"/>
    <property type="match status" value="1"/>
</dbReference>
<feature type="binding site" evidence="5">
    <location>
        <position position="227"/>
    </location>
    <ligand>
        <name>FAD</name>
        <dbReference type="ChEBI" id="CHEBI:57692"/>
    </ligand>
</feature>
<dbReference type="PIRSF" id="PIRSF000137">
    <property type="entry name" value="Alcohol_oxidase"/>
    <property type="match status" value="1"/>
</dbReference>